<dbReference type="PANTHER" id="PTHR15600">
    <property type="entry name" value="SACSIN"/>
    <property type="match status" value="1"/>
</dbReference>
<comment type="caution">
    <text evidence="2">The sequence shown here is derived from an EMBL/GenBank/DDBJ whole genome shotgun (WGS) entry which is preliminary data.</text>
</comment>
<dbReference type="SUPFAM" id="SSF55874">
    <property type="entry name" value="ATPase domain of HSP90 chaperone/DNA topoisomerase II/histidine kinase"/>
    <property type="match status" value="2"/>
</dbReference>
<reference evidence="2 3" key="1">
    <citation type="journal article" date="2018" name="Evol. Lett.">
        <title>Horizontal gene cluster transfer increased hallucinogenic mushroom diversity.</title>
        <authorList>
            <person name="Reynolds H.T."/>
            <person name="Vijayakumar V."/>
            <person name="Gluck-Thaler E."/>
            <person name="Korotkin H.B."/>
            <person name="Matheny P.B."/>
            <person name="Slot J.C."/>
        </authorList>
    </citation>
    <scope>NUCLEOTIDE SEQUENCE [LARGE SCALE GENOMIC DNA]</scope>
    <source>
        <strain evidence="2 3">2631</strain>
    </source>
</reference>
<dbReference type="OrthoDB" id="1262810at2759"/>
<evidence type="ECO:0000313" key="2">
    <source>
        <dbReference type="EMBL" id="PPQ91308.1"/>
    </source>
</evidence>
<keyword evidence="3" id="KW-1185">Reference proteome</keyword>
<dbReference type="STRING" id="93625.A0A409XKN3"/>
<dbReference type="SUPFAM" id="SSF54695">
    <property type="entry name" value="POZ domain"/>
    <property type="match status" value="1"/>
</dbReference>
<dbReference type="Gene3D" id="3.30.565.10">
    <property type="entry name" value="Histidine kinase-like ATPase, C-terminal domain"/>
    <property type="match status" value="1"/>
</dbReference>
<dbReference type="InterPro" id="IPR052972">
    <property type="entry name" value="Sacsin_chaperone_reg"/>
</dbReference>
<dbReference type="CDD" id="cd18186">
    <property type="entry name" value="BTB_POZ_ZBTB_KLHL-like"/>
    <property type="match status" value="1"/>
</dbReference>
<feature type="domain" description="BTB" evidence="1">
    <location>
        <begin position="2602"/>
        <end position="2668"/>
    </location>
</feature>
<sequence>MGISYKGKGRLPHVQSLARTTTMPLSAKEYTDITALIKLILNGYPGNAAILREYLQNSDDAKATLQRFIFDERTFPNTTLVAPALKDSQGAALIAINDGLLEDADWMALRKINSSSKQTDESQTGKNGLGFRASYHLTENPHVISGRSLMILDPHHEFEVPHDGGVSIDILEEGEQYRDQLSPFNSYRPAGEGVNGFYNGTAFRLPLRTEDQAKRSKIKSTPTSVEDMRKVLHDFVSNEFEEVILFLKHITTIEVIHINPSGEERCLAKVTVNSPIPSPIPSSWVRRTTVVSSNGNTTTRDWKICCVNQSKTQAKALMDLRLGYDIEDRLTKEKLSPSVDMAYPLGGPPIRGRLFTLLPFPLWTNFPIHLNAVFALDPNRQNLKNIQEVGSGTSRERMLVEWNKLIFDTWTPDIWANLLADLSGDILRVASWTLWPPEEYGLDCYWKGLAASLTKSVVDRRLPVFPTVAFNSEARLVCIDDPDVLLATSNPAISLDILCSLGIHVVQPPTHIFDIIVALSATNAQISQLSPHSLHRILSQRPAGDFEKCEGSQLRQILDYLAFSSVPPTGNLTYIHGLPCFQRTKDGQRVPLGLNNSGTKYIIPQTQTETMIFSAHPTMLAWDSMSERLRSALSSVSTALNVSVLGSPDVFTFLRQRLSHLSSTEDEITNVMDDHQWVVDFWSWVIEWTKATEFFRGNLQEVSNLFLLPTSRGSLRKLSSRIAHFADGQSFIESWKTLGIYPISPDLPYSVVIKLKDASFIPTVRTWPHVAFMIKNCDIKPPNVSDEILKSTFKDVRTSLFECLPRSPGSALSSTEKSKLRKFPIFMTRDGVGAPSKLNNVDGHCRYVDVDEHLPLPRLQAYPNMIYVDMRDSTTQSLLRLVESSVTIEKELQLLQLAVDNWECQPPDHQDVFIDRIFSNSYQLPARLRQSLGNIAFVTVNDCGHRVTPRDLIHPRSILSELYRGEPAKIPTGRFSQDDYLSIMQRFGFVRSTLDPHIVQDRLRYLSTTSQLDDLQLHDKASNFLRLLDRYWNEDYKEYVVLKRNAAWLPTFGPPVLMTPSQCRDNYHGAHAHPYYYDLVLKVFETTLNSAFRDALGWSSAVPSGVLSAQVISTLDLTARLSFRSNRLVKLIIYLNQLHSAGCLGDVVLRDLQASLVGRAWVPSNSLGNVVEAQYALLEETPLKPPFCSVDSSLTRLPFLRLMGCSNRPPISLLLDQLHRILGLLPRQGPSYPFTSSLGREAAIAILQEIATHHQSDIAQSGIHIPCENEQAYPLNDVYFRDMKHASLSPAMQGKFAAHSIISSSLAESLGIQLLSSIALGDDDDDDDDEEQMSEDLVTRIKGFLRDYDPKFALTEFLANADDARADHFSLLLDTGRQHRFNQGRIISPPFQSLMESPSLILHNNSKMSRKDFIGIRRIGQGGKLDKIETHGRHGLGALSFYYFTDVVTVISGDTVMILDPSGNYLPPRIRRGKRTTLTRKLSEFVRHVVSSARSAVVKISFPDQLKPYENLFDFSAQNPVYNGTLFCLPLRAKISEKASDLVKTRKYIETSYRQLAQQAFFFTGLEEITATERADGVDSLSWSFSASRTLDRPFGNIDIRNVQIKSLSADPRSQNVEHWIIATSETGEVPEQHLSTAFSMKLAPKNVRVQLAINIANVENKTFVGYPFSTVPLPKSISLPFHVNARFAISSNRQSLVINSADSQNQKDAHTSFNTWILESLVPSLYLETLQNLVQRGERSPPELKSKLWWSLTGSDDVSKLVKDALSRTLLQSDARVFKASDRQWVTFSQSVFSRAEPPLVKDLLQQLKVPYFVRSQRHSDISRLDNANYVSPQFVRQAVLMNKAQLLSLGASGLKREHFLIYLDYIRDEPSLVGLPLLRLTSYLDVIPIPGQAQDPVFHSENPQHASFFSSSVFVAHGYSEETMQRLITDDTVNVASLTGHNVINLIDNELRTLTAKQKPQWIQSFWDTYYDTLPGPPSLNALTSRSMLLIEGSTSAISLTQCSPRLVVYGLRHSSVLYPWLSKILQSLHIGLVMPPRNSTLQSFLEKRFPNFLDNVLQCIYAKGIHLFHDLSADLVDKFSEWVQRELPSTLKAWKKMLEETPITKAQWAQLPIWSAYQNGTARRRSAADIVVLPSHVDISHVFPFLNENIILAAWSAKLSIILELCVGNKNATLSPFGIMAVITLPTQLTSNGQLEDMKRFLRSMLRSPTLRLTSIGLGVPDQHGHLRSVEDLYDDTNGLFAMTLKFTPRPSFIHSDFRGFLPQLRDQGLVHQVTLDTFQHCANAVCAAFQAYGPNSDKWQYVCQMSASAFTAYQTAVPPLIWNTARENWTTLDAIQFVQKKAVRRQGVSYHVQAHYCAEDLPEILAPSQFVLSKFEPIAWTQRALFLSEPSSQVVPVNTKLGVPAASEVVAHLKILTIVIANDHPGDLTLLSDIKATYQWLSENANEARVHLQQIENEKIFLNVDDPTIELWSGKWASAKELVLNLQYDVRPIKYVREFLGSFEPLLLAAGCQAMKRRQKLANIPPPSASSAEASVRQWKDGFNKLRLSNQFTDVVLIPTGAASSIQSVEFTSLGTSPESVLDEDEVSITAPHLGPGRDVIEDVVVDSAQLRAHRVVLAVAVPHILTLQTWSSVDNDAISFFGSAFGAKAVLDFVYTGEFELSTPTEDEQVLSRLMRDLLELLSVADEWDMKDLKEKIQWEIIHKHDMIQRLPHQFDTLLEQAKTYNAQALVEELERFERMHGNILQALRADAGNEAD</sequence>
<proteinExistence type="predicted"/>
<dbReference type="PROSITE" id="PS50097">
    <property type="entry name" value="BTB"/>
    <property type="match status" value="1"/>
</dbReference>
<organism evidence="2 3">
    <name type="scientific">Psilocybe cyanescens</name>
    <dbReference type="NCBI Taxonomy" id="93625"/>
    <lineage>
        <taxon>Eukaryota</taxon>
        <taxon>Fungi</taxon>
        <taxon>Dikarya</taxon>
        <taxon>Basidiomycota</taxon>
        <taxon>Agaricomycotina</taxon>
        <taxon>Agaricomycetes</taxon>
        <taxon>Agaricomycetidae</taxon>
        <taxon>Agaricales</taxon>
        <taxon>Agaricineae</taxon>
        <taxon>Strophariaceae</taxon>
        <taxon>Psilocybe</taxon>
    </lineage>
</organism>
<name>A0A409XKN3_PSICY</name>
<evidence type="ECO:0000313" key="3">
    <source>
        <dbReference type="Proteomes" id="UP000283269"/>
    </source>
</evidence>
<dbReference type="InterPro" id="IPR011333">
    <property type="entry name" value="SKP1/BTB/POZ_sf"/>
</dbReference>
<accession>A0A409XKN3</accession>
<protein>
    <recommendedName>
        <fullName evidence="1">BTB domain-containing protein</fullName>
    </recommendedName>
</protein>
<evidence type="ECO:0000259" key="1">
    <source>
        <dbReference type="PROSITE" id="PS50097"/>
    </source>
</evidence>
<dbReference type="Pfam" id="PF00651">
    <property type="entry name" value="BTB"/>
    <property type="match status" value="1"/>
</dbReference>
<dbReference type="InterPro" id="IPR036890">
    <property type="entry name" value="HATPase_C_sf"/>
</dbReference>
<dbReference type="Gene3D" id="3.30.710.10">
    <property type="entry name" value="Potassium Channel Kv1.1, Chain A"/>
    <property type="match status" value="1"/>
</dbReference>
<dbReference type="GO" id="GO:0030544">
    <property type="term" value="F:Hsp70 protein binding"/>
    <property type="evidence" value="ECO:0007669"/>
    <property type="project" value="TreeGrafter"/>
</dbReference>
<dbReference type="InParanoid" id="A0A409XKN3"/>
<dbReference type="InterPro" id="IPR058210">
    <property type="entry name" value="SACS/Nov_dom"/>
</dbReference>
<dbReference type="PANTHER" id="PTHR15600:SF42">
    <property type="entry name" value="SACSIN"/>
    <property type="match status" value="1"/>
</dbReference>
<dbReference type="EMBL" id="NHYD01001396">
    <property type="protein sequence ID" value="PPQ91308.1"/>
    <property type="molecule type" value="Genomic_DNA"/>
</dbReference>
<gene>
    <name evidence="2" type="ORF">CVT25_006602</name>
</gene>
<dbReference type="Pfam" id="PF25794">
    <property type="entry name" value="SACS"/>
    <property type="match status" value="2"/>
</dbReference>
<dbReference type="Proteomes" id="UP000283269">
    <property type="component" value="Unassembled WGS sequence"/>
</dbReference>
<dbReference type="InterPro" id="IPR000210">
    <property type="entry name" value="BTB/POZ_dom"/>
</dbReference>